<dbReference type="PANTHER" id="PTHR39441">
    <property type="entry name" value="DUF2252 DOMAIN-CONTAINING PROTEIN"/>
    <property type="match status" value="1"/>
</dbReference>
<protein>
    <recommendedName>
        <fullName evidence="3">DUF2252 domain-containing protein</fullName>
    </recommendedName>
</protein>
<dbReference type="EMBL" id="APND01000002">
    <property type="protein sequence ID" value="MES1929205.1"/>
    <property type="molecule type" value="Genomic_DNA"/>
</dbReference>
<keyword evidence="2" id="KW-1185">Reference proteome</keyword>
<dbReference type="InterPro" id="IPR018721">
    <property type="entry name" value="DUF2252"/>
</dbReference>
<organism evidence="1 2">
    <name type="scientific">Salinisphaera dokdonensis CL-ES53</name>
    <dbReference type="NCBI Taxonomy" id="1304272"/>
    <lineage>
        <taxon>Bacteria</taxon>
        <taxon>Pseudomonadati</taxon>
        <taxon>Pseudomonadota</taxon>
        <taxon>Gammaproteobacteria</taxon>
        <taxon>Salinisphaerales</taxon>
        <taxon>Salinisphaeraceae</taxon>
        <taxon>Salinisphaera</taxon>
    </lineage>
</organism>
<accession>A0ABV2B0V3</accession>
<dbReference type="Proteomes" id="UP001460888">
    <property type="component" value="Unassembled WGS sequence"/>
</dbReference>
<reference evidence="1 2" key="1">
    <citation type="submission" date="2013-03" db="EMBL/GenBank/DDBJ databases">
        <title>Salinisphaera dokdonensis CL-ES53 Genome Sequencing.</title>
        <authorList>
            <person name="Li C."/>
            <person name="Lai Q."/>
            <person name="Shao Z."/>
        </authorList>
    </citation>
    <scope>NUCLEOTIDE SEQUENCE [LARGE SCALE GENOMIC DNA]</scope>
    <source>
        <strain evidence="1 2">CL-ES53</strain>
    </source>
</reference>
<name>A0ABV2B0V3_9GAMM</name>
<dbReference type="RefSeq" id="WP_353110696.1">
    <property type="nucleotide sequence ID" value="NZ_APND01000002.1"/>
</dbReference>
<evidence type="ECO:0000313" key="1">
    <source>
        <dbReference type="EMBL" id="MES1929205.1"/>
    </source>
</evidence>
<proteinExistence type="predicted"/>
<dbReference type="PANTHER" id="PTHR39441:SF1">
    <property type="entry name" value="DUF2252 DOMAIN-CONTAINING PROTEIN"/>
    <property type="match status" value="1"/>
</dbReference>
<evidence type="ECO:0008006" key="3">
    <source>
        <dbReference type="Google" id="ProtNLM"/>
    </source>
</evidence>
<evidence type="ECO:0000313" key="2">
    <source>
        <dbReference type="Proteomes" id="UP001460888"/>
    </source>
</evidence>
<comment type="caution">
    <text evidence="1">The sequence shown here is derived from an EMBL/GenBank/DDBJ whole genome shotgun (WGS) entry which is preliminary data.</text>
</comment>
<dbReference type="Pfam" id="PF10009">
    <property type="entry name" value="DUF2252"/>
    <property type="match status" value="1"/>
</dbReference>
<sequence>MNFPFFTGSERESLVLAEIDAQNRDISDADRARKYAKMSKSAYRFFRGTAHLYWRDHWNDWRHHRFGGVFDSQTWLQGDAHVYNFGAYGDDRQGVHYGMDDFDDAFIGDYQYDLWRQAISMVLDADENAELSTKKTRRAIRHFLSAYLDTVEDHADGRSADDIHVKYIKKPIGPFMREVLAEEGVAEQLAKWTVMKDGERLFDTEYKKLAPLSASERSELLKALAEDYPETLQPGSIEGRDASHFAVKDVARRVNAGTGSLGVARYYALVQGASDSPDDDIILDIKSQQRPSAYPYMSTADRRKWRKSFKHEAERHAHAFIALADHADEYLGWLTLGDNHFSVRQRSPYKEDFPTDDIDDFKEYRRLSRQWGRILAREHIRGAHALRPDDPGCFCRAVTAFTGDKREAFKSQVVTLAMDYAEQVGRDHAVFLAHRAGDGD</sequence>
<gene>
    <name evidence="1" type="ORF">SADO_08112</name>
</gene>